<sequence length="58" mass="7082">MILSHHVTIEQREQIKILKKKMREASTDADKEVYQKQLNSLVERIFLEHKMKRYHFQG</sequence>
<evidence type="ECO:0000313" key="2">
    <source>
        <dbReference type="Proteomes" id="UP000809829"/>
    </source>
</evidence>
<dbReference type="Proteomes" id="UP000809829">
    <property type="component" value="Unassembled WGS sequence"/>
</dbReference>
<dbReference type="EMBL" id="JAFBFC010000004">
    <property type="protein sequence ID" value="MBM7703841.1"/>
    <property type="molecule type" value="Genomic_DNA"/>
</dbReference>
<accession>A0ABS2QWH9</accession>
<proteinExistence type="predicted"/>
<gene>
    <name evidence="1" type="ORF">JOC83_002690</name>
</gene>
<protein>
    <submittedName>
        <fullName evidence="1">Uncharacterized protein</fullName>
    </submittedName>
</protein>
<reference evidence="1 2" key="1">
    <citation type="submission" date="2021-01" db="EMBL/GenBank/DDBJ databases">
        <title>Genomic Encyclopedia of Type Strains, Phase IV (KMG-IV): sequencing the most valuable type-strain genomes for metagenomic binning, comparative biology and taxonomic classification.</title>
        <authorList>
            <person name="Goeker M."/>
        </authorList>
    </citation>
    <scope>NUCLEOTIDE SEQUENCE [LARGE SCALE GENOMIC DNA]</scope>
    <source>
        <strain evidence="1 2">DSM 104297</strain>
    </source>
</reference>
<name>A0ABS2QWH9_9BACI</name>
<keyword evidence="2" id="KW-1185">Reference proteome</keyword>
<evidence type="ECO:0000313" key="1">
    <source>
        <dbReference type="EMBL" id="MBM7703841.1"/>
    </source>
</evidence>
<dbReference type="RefSeq" id="WP_205187812.1">
    <property type="nucleotide sequence ID" value="NZ_JAFBFC010000004.1"/>
</dbReference>
<organism evidence="1 2">
    <name type="scientific">Priestia iocasae</name>
    <dbReference type="NCBI Taxonomy" id="2291674"/>
    <lineage>
        <taxon>Bacteria</taxon>
        <taxon>Bacillati</taxon>
        <taxon>Bacillota</taxon>
        <taxon>Bacilli</taxon>
        <taxon>Bacillales</taxon>
        <taxon>Bacillaceae</taxon>
        <taxon>Priestia</taxon>
    </lineage>
</organism>
<comment type="caution">
    <text evidence="1">The sequence shown here is derived from an EMBL/GenBank/DDBJ whole genome shotgun (WGS) entry which is preliminary data.</text>
</comment>